<evidence type="ECO:0000313" key="4">
    <source>
        <dbReference type="Proteomes" id="UP001159364"/>
    </source>
</evidence>
<feature type="region of interest" description="Disordered" evidence="1">
    <location>
        <begin position="179"/>
        <end position="203"/>
    </location>
</feature>
<dbReference type="Gene3D" id="1.10.287.110">
    <property type="entry name" value="DnaJ domain"/>
    <property type="match status" value="1"/>
</dbReference>
<gene>
    <name evidence="3" type="ORF">K2173_018298</name>
</gene>
<organism evidence="3 4">
    <name type="scientific">Erythroxylum novogranatense</name>
    <dbReference type="NCBI Taxonomy" id="1862640"/>
    <lineage>
        <taxon>Eukaryota</taxon>
        <taxon>Viridiplantae</taxon>
        <taxon>Streptophyta</taxon>
        <taxon>Embryophyta</taxon>
        <taxon>Tracheophyta</taxon>
        <taxon>Spermatophyta</taxon>
        <taxon>Magnoliopsida</taxon>
        <taxon>eudicotyledons</taxon>
        <taxon>Gunneridae</taxon>
        <taxon>Pentapetalae</taxon>
        <taxon>rosids</taxon>
        <taxon>fabids</taxon>
        <taxon>Malpighiales</taxon>
        <taxon>Erythroxylaceae</taxon>
        <taxon>Erythroxylum</taxon>
    </lineage>
</organism>
<dbReference type="PROSITE" id="PS00636">
    <property type="entry name" value="DNAJ_1"/>
    <property type="match status" value="1"/>
</dbReference>
<dbReference type="PANTHER" id="PTHR45090:SF10">
    <property type="entry name" value="J DOMAIN-CONTAINING PROTEIN"/>
    <property type="match status" value="1"/>
</dbReference>
<dbReference type="PANTHER" id="PTHR45090">
    <property type="entry name" value="CHAPERONE PROTEIN DNAJ 20 CHLOROPLASTIC"/>
    <property type="match status" value="1"/>
</dbReference>
<dbReference type="PRINTS" id="PR00625">
    <property type="entry name" value="JDOMAIN"/>
</dbReference>
<protein>
    <recommendedName>
        <fullName evidence="2">J domain-containing protein</fullName>
    </recommendedName>
</protein>
<dbReference type="SMART" id="SM00271">
    <property type="entry name" value="DnaJ"/>
    <property type="match status" value="1"/>
</dbReference>
<dbReference type="PROSITE" id="PS50076">
    <property type="entry name" value="DNAJ_2"/>
    <property type="match status" value="1"/>
</dbReference>
<dbReference type="Proteomes" id="UP001159364">
    <property type="component" value="Linkage Group LG08"/>
</dbReference>
<evidence type="ECO:0000259" key="2">
    <source>
        <dbReference type="PROSITE" id="PS50076"/>
    </source>
</evidence>
<dbReference type="SUPFAM" id="SSF46565">
    <property type="entry name" value="Chaperone J-domain"/>
    <property type="match status" value="1"/>
</dbReference>
<name>A0AAV8UA57_9ROSI</name>
<evidence type="ECO:0000256" key="1">
    <source>
        <dbReference type="SAM" id="MobiDB-lite"/>
    </source>
</evidence>
<dbReference type="InterPro" id="IPR018253">
    <property type="entry name" value="DnaJ_domain_CS"/>
</dbReference>
<proteinExistence type="predicted"/>
<accession>A0AAV8UA57</accession>
<reference evidence="3 4" key="1">
    <citation type="submission" date="2021-09" db="EMBL/GenBank/DDBJ databases">
        <title>Genomic insights and catalytic innovation underlie evolution of tropane alkaloids biosynthesis.</title>
        <authorList>
            <person name="Wang Y.-J."/>
            <person name="Tian T."/>
            <person name="Huang J.-P."/>
            <person name="Huang S.-X."/>
        </authorList>
    </citation>
    <scope>NUCLEOTIDE SEQUENCE [LARGE SCALE GENOMIC DNA]</scope>
    <source>
        <strain evidence="3">KIB-2018</strain>
        <tissue evidence="3">Leaf</tissue>
    </source>
</reference>
<dbReference type="Pfam" id="PF00226">
    <property type="entry name" value="DnaJ"/>
    <property type="match status" value="1"/>
</dbReference>
<dbReference type="EMBL" id="JAIWQS010000008">
    <property type="protein sequence ID" value="KAJ8899324.1"/>
    <property type="molecule type" value="Genomic_DNA"/>
</dbReference>
<dbReference type="InterPro" id="IPR053232">
    <property type="entry name" value="DnaJ_C/III_chloroplastic"/>
</dbReference>
<evidence type="ECO:0000313" key="3">
    <source>
        <dbReference type="EMBL" id="KAJ8899324.1"/>
    </source>
</evidence>
<dbReference type="CDD" id="cd06257">
    <property type="entry name" value="DnaJ"/>
    <property type="match status" value="1"/>
</dbReference>
<keyword evidence="4" id="KW-1185">Reference proteome</keyword>
<comment type="caution">
    <text evidence="3">The sequence shown here is derived from an EMBL/GenBank/DDBJ whole genome shotgun (WGS) entry which is preliminary data.</text>
</comment>
<feature type="domain" description="J" evidence="2">
    <location>
        <begin position="71"/>
        <end position="138"/>
    </location>
</feature>
<dbReference type="AlphaFoldDB" id="A0AAV8UA57"/>
<dbReference type="InterPro" id="IPR001623">
    <property type="entry name" value="DnaJ_domain"/>
</dbReference>
<sequence>MSCKIVSAGNHSSFHTKPNLHTPKTFLAPCSHLTFNTHLPRQSLSLRTQFRSTRNPVIKAAVSDLNVTTDSLYDLLGISETGTLSDIKHAYRQLARKYHPDVSPPDRTEEYTKKFIQVQEAYETLSDPNTRALYDRDMIKGLHLAFSAIKPFHYKEVWNEGGDWEQIWQSQLSELQRMRDRDGRDSSSWGARMRAQAKKKNCS</sequence>
<dbReference type="GO" id="GO:0009507">
    <property type="term" value="C:chloroplast"/>
    <property type="evidence" value="ECO:0007669"/>
    <property type="project" value="TreeGrafter"/>
</dbReference>
<dbReference type="InterPro" id="IPR036869">
    <property type="entry name" value="J_dom_sf"/>
</dbReference>